<dbReference type="InterPro" id="IPR039052">
    <property type="entry name" value="Antitox_PemI-like"/>
</dbReference>
<reference evidence="3 4" key="1">
    <citation type="submission" date="2018-03" db="EMBL/GenBank/DDBJ databases">
        <title>Cereibacter changlensis.</title>
        <authorList>
            <person name="Meyer T.E."/>
            <person name="Miller S."/>
            <person name="Lodha T."/>
            <person name="Gandham S."/>
            <person name="Chintalapati S."/>
            <person name="Chintalapati V.R."/>
        </authorList>
    </citation>
    <scope>NUCLEOTIDE SEQUENCE [LARGE SCALE GENOMIC DNA]</scope>
    <source>
        <strain evidence="3 4">JA139</strain>
    </source>
</reference>
<dbReference type="Gene3D" id="2.10.260.10">
    <property type="match status" value="1"/>
</dbReference>
<name>A0A2T4JNT1_9RHOB</name>
<dbReference type="SMART" id="SM00966">
    <property type="entry name" value="SpoVT_AbrB"/>
    <property type="match status" value="1"/>
</dbReference>
<dbReference type="Proteomes" id="UP000241010">
    <property type="component" value="Unassembled WGS sequence"/>
</dbReference>
<dbReference type="PROSITE" id="PS51740">
    <property type="entry name" value="SPOVT_ABRB"/>
    <property type="match status" value="1"/>
</dbReference>
<accession>A0A2T4JNT1</accession>
<dbReference type="GO" id="GO:0097351">
    <property type="term" value="F:toxin sequestering activity"/>
    <property type="evidence" value="ECO:0007669"/>
    <property type="project" value="InterPro"/>
</dbReference>
<evidence type="ECO:0000313" key="4">
    <source>
        <dbReference type="Proteomes" id="UP000241010"/>
    </source>
</evidence>
<dbReference type="PANTHER" id="PTHR40516:SF1">
    <property type="entry name" value="ANTITOXIN CHPS-RELATED"/>
    <property type="match status" value="1"/>
</dbReference>
<comment type="caution">
    <text evidence="3">The sequence shown here is derived from an EMBL/GenBank/DDBJ whole genome shotgun (WGS) entry which is preliminary data.</text>
</comment>
<feature type="domain" description="SpoVT-AbrB" evidence="2">
    <location>
        <begin position="1"/>
        <end position="46"/>
    </location>
</feature>
<dbReference type="InterPro" id="IPR007159">
    <property type="entry name" value="SpoVT-AbrB_dom"/>
</dbReference>
<evidence type="ECO:0000259" key="2">
    <source>
        <dbReference type="PROSITE" id="PS51740"/>
    </source>
</evidence>
<proteinExistence type="predicted"/>
<dbReference type="InterPro" id="IPR037914">
    <property type="entry name" value="SpoVT-AbrB_sf"/>
</dbReference>
<keyword evidence="4" id="KW-1185">Reference proteome</keyword>
<dbReference type="AlphaFoldDB" id="A0A2T4JNT1"/>
<dbReference type="OrthoDB" id="9795766at2"/>
<gene>
    <name evidence="3" type="ORF">C5F48_22295</name>
</gene>
<dbReference type="RefSeq" id="WP_107665934.1">
    <property type="nucleotide sequence ID" value="NZ_PZKG01000228.1"/>
</dbReference>
<keyword evidence="1 3" id="KW-0238">DNA-binding</keyword>
<evidence type="ECO:0000313" key="3">
    <source>
        <dbReference type="EMBL" id="PTE19551.1"/>
    </source>
</evidence>
<sequence length="75" mass="8571">MQVAKWGNSLAVRLPSGLVRELGLKEGDQIDLVKDDGQLRVRRLPRPDEVLAGLRRFRGKLRAAERLSRDEAHER</sequence>
<dbReference type="EMBL" id="PZKG01000228">
    <property type="protein sequence ID" value="PTE19551.1"/>
    <property type="molecule type" value="Genomic_DNA"/>
</dbReference>
<dbReference type="PANTHER" id="PTHR40516">
    <property type="entry name" value="ANTITOXIN CHPS-RELATED"/>
    <property type="match status" value="1"/>
</dbReference>
<dbReference type="GO" id="GO:0003677">
    <property type="term" value="F:DNA binding"/>
    <property type="evidence" value="ECO:0007669"/>
    <property type="project" value="UniProtKB-UniRule"/>
</dbReference>
<organism evidence="3 4">
    <name type="scientific">Cereibacter changlensis JA139</name>
    <dbReference type="NCBI Taxonomy" id="1188249"/>
    <lineage>
        <taxon>Bacteria</taxon>
        <taxon>Pseudomonadati</taxon>
        <taxon>Pseudomonadota</taxon>
        <taxon>Alphaproteobacteria</taxon>
        <taxon>Rhodobacterales</taxon>
        <taxon>Paracoccaceae</taxon>
        <taxon>Cereibacter</taxon>
    </lineage>
</organism>
<dbReference type="Pfam" id="PF04014">
    <property type="entry name" value="MazE_antitoxin"/>
    <property type="match status" value="1"/>
</dbReference>
<evidence type="ECO:0000256" key="1">
    <source>
        <dbReference type="PROSITE-ProRule" id="PRU01076"/>
    </source>
</evidence>
<dbReference type="SUPFAM" id="SSF89447">
    <property type="entry name" value="AbrB/MazE/MraZ-like"/>
    <property type="match status" value="1"/>
</dbReference>
<protein>
    <submittedName>
        <fullName evidence="3">AbrB/MazE/SpoVT family DNA-binding domain-containing protein</fullName>
    </submittedName>
</protein>